<feature type="domain" description="Peptidase S1" evidence="3">
    <location>
        <begin position="39"/>
        <end position="287"/>
    </location>
</feature>
<organism evidence="4 5">
    <name type="scientific">Agrilus planipennis</name>
    <name type="common">Emerald ash borer</name>
    <name type="synonym">Agrilus marcopoli</name>
    <dbReference type="NCBI Taxonomy" id="224129"/>
    <lineage>
        <taxon>Eukaryota</taxon>
        <taxon>Metazoa</taxon>
        <taxon>Ecdysozoa</taxon>
        <taxon>Arthropoda</taxon>
        <taxon>Hexapoda</taxon>
        <taxon>Insecta</taxon>
        <taxon>Pterygota</taxon>
        <taxon>Neoptera</taxon>
        <taxon>Endopterygota</taxon>
        <taxon>Coleoptera</taxon>
        <taxon>Polyphaga</taxon>
        <taxon>Elateriformia</taxon>
        <taxon>Buprestoidea</taxon>
        <taxon>Buprestidae</taxon>
        <taxon>Agrilinae</taxon>
        <taxon>Agrilus</taxon>
    </lineage>
</organism>
<dbReference type="FunCoup" id="A0A7F5RG84">
    <property type="interactions" value="40"/>
</dbReference>
<dbReference type="PRINTS" id="PR00722">
    <property type="entry name" value="CHYMOTRYPSIN"/>
</dbReference>
<sequence length="287" mass="31528">MKHVFFATFALLSIKGMDSINNFADVPCGKVFGGRDPKVVGGTDAEKGEFPWIVSITKKGGHFCGGSIITRKHILTAAHCLCGGFDFVKPRQIKVSLGQHDLRESDVYKYELPVISYTIHPNYTCDRPANDIAVIEIGNSVQWSQRVSPICIPSSENEENYKTFADTVATVAGWGWTKEDSSIGSRANVLQKANVNVIETEKCQSWYKSQGKKIKISSKQMCAGYQNGGIDACWADSGGPLMINFKNTNQMVIAGVVSTGIGCARPYLPGLYTRISEYVPWLRTILN</sequence>
<dbReference type="InParanoid" id="A0A7F5RG84"/>
<dbReference type="Gene3D" id="2.40.10.10">
    <property type="entry name" value="Trypsin-like serine proteases"/>
    <property type="match status" value="1"/>
</dbReference>
<feature type="signal peptide" evidence="2">
    <location>
        <begin position="1"/>
        <end position="19"/>
    </location>
</feature>
<dbReference type="InterPro" id="IPR001314">
    <property type="entry name" value="Peptidase_S1A"/>
</dbReference>
<dbReference type="GeneID" id="108733646"/>
<dbReference type="InterPro" id="IPR001254">
    <property type="entry name" value="Trypsin_dom"/>
</dbReference>
<protein>
    <submittedName>
        <fullName evidence="5">Trypsin-1-like</fullName>
    </submittedName>
</protein>
<accession>A0A7F5RG84</accession>
<dbReference type="Proteomes" id="UP000192223">
    <property type="component" value="Unplaced"/>
</dbReference>
<dbReference type="AlphaFoldDB" id="A0A7F5RG84"/>
<keyword evidence="2" id="KW-0732">Signal</keyword>
<evidence type="ECO:0000313" key="4">
    <source>
        <dbReference type="Proteomes" id="UP000192223"/>
    </source>
</evidence>
<dbReference type="SUPFAM" id="SSF50494">
    <property type="entry name" value="Trypsin-like serine proteases"/>
    <property type="match status" value="1"/>
</dbReference>
<dbReference type="OrthoDB" id="9448935at2759"/>
<dbReference type="PROSITE" id="PS50240">
    <property type="entry name" value="TRYPSIN_DOM"/>
    <property type="match status" value="1"/>
</dbReference>
<dbReference type="PROSITE" id="PS00134">
    <property type="entry name" value="TRYPSIN_HIS"/>
    <property type="match status" value="1"/>
</dbReference>
<keyword evidence="1" id="KW-1015">Disulfide bond</keyword>
<evidence type="ECO:0000259" key="3">
    <source>
        <dbReference type="PROSITE" id="PS50240"/>
    </source>
</evidence>
<dbReference type="SMART" id="SM00020">
    <property type="entry name" value="Tryp_SPc"/>
    <property type="match status" value="1"/>
</dbReference>
<dbReference type="InterPro" id="IPR043504">
    <property type="entry name" value="Peptidase_S1_PA_chymotrypsin"/>
</dbReference>
<feature type="chain" id="PRO_5028907176" evidence="2">
    <location>
        <begin position="20"/>
        <end position="287"/>
    </location>
</feature>
<dbReference type="RefSeq" id="XP_025834978.1">
    <property type="nucleotide sequence ID" value="XM_025979193.1"/>
</dbReference>
<evidence type="ECO:0000256" key="2">
    <source>
        <dbReference type="SAM" id="SignalP"/>
    </source>
</evidence>
<evidence type="ECO:0000256" key="1">
    <source>
        <dbReference type="ARBA" id="ARBA00023157"/>
    </source>
</evidence>
<dbReference type="GO" id="GO:0006508">
    <property type="term" value="P:proteolysis"/>
    <property type="evidence" value="ECO:0007669"/>
    <property type="project" value="InterPro"/>
</dbReference>
<dbReference type="GO" id="GO:0004252">
    <property type="term" value="F:serine-type endopeptidase activity"/>
    <property type="evidence" value="ECO:0007669"/>
    <property type="project" value="InterPro"/>
</dbReference>
<dbReference type="InterPro" id="IPR018114">
    <property type="entry name" value="TRYPSIN_HIS"/>
</dbReference>
<dbReference type="InterPro" id="IPR009003">
    <property type="entry name" value="Peptidase_S1_PA"/>
</dbReference>
<reference evidence="5" key="1">
    <citation type="submission" date="2025-08" db="UniProtKB">
        <authorList>
            <consortium name="RefSeq"/>
        </authorList>
    </citation>
    <scope>IDENTIFICATION</scope>
    <source>
        <tissue evidence="5">Entire body</tissue>
    </source>
</reference>
<dbReference type="KEGG" id="apln:108733646"/>
<dbReference type="PANTHER" id="PTHR24252">
    <property type="entry name" value="ACROSIN-RELATED"/>
    <property type="match status" value="1"/>
</dbReference>
<gene>
    <name evidence="5" type="primary">LOC108733646</name>
</gene>
<keyword evidence="4" id="KW-1185">Reference proteome</keyword>
<dbReference type="PANTHER" id="PTHR24252:SF7">
    <property type="entry name" value="HYALIN"/>
    <property type="match status" value="1"/>
</dbReference>
<proteinExistence type="predicted"/>
<evidence type="ECO:0000313" key="5">
    <source>
        <dbReference type="RefSeq" id="XP_025834978.1"/>
    </source>
</evidence>
<dbReference type="Pfam" id="PF00089">
    <property type="entry name" value="Trypsin"/>
    <property type="match status" value="1"/>
</dbReference>
<dbReference type="FunFam" id="2.40.10.10:FF:000116">
    <property type="entry name" value="Serine protease P16"/>
    <property type="match status" value="1"/>
</dbReference>
<dbReference type="CDD" id="cd00190">
    <property type="entry name" value="Tryp_SPc"/>
    <property type="match status" value="1"/>
</dbReference>
<name>A0A7F5RG84_AGRPL</name>